<dbReference type="Proteomes" id="UP000293995">
    <property type="component" value="Chromosome"/>
</dbReference>
<dbReference type="AlphaFoldDB" id="A0A4P6EBD8"/>
<evidence type="ECO:0000313" key="3">
    <source>
        <dbReference type="Proteomes" id="UP000293995"/>
    </source>
</evidence>
<reference evidence="2 3" key="1">
    <citation type="submission" date="2019-01" db="EMBL/GenBank/DDBJ databases">
        <title>Genome sequencing of strain DFW100M-13.</title>
        <authorList>
            <person name="Heo J."/>
            <person name="Kim S.-J."/>
            <person name="Kim J.-S."/>
            <person name="Hong S.-B."/>
            <person name="Kwon S.-W."/>
        </authorList>
    </citation>
    <scope>NUCLEOTIDE SEQUENCE [LARGE SCALE GENOMIC DNA]</scope>
    <source>
        <strain evidence="2 3">DFW100M-13</strain>
    </source>
</reference>
<keyword evidence="3" id="KW-1185">Reference proteome</keyword>
<gene>
    <name evidence="2" type="ORF">ET475_04560</name>
</gene>
<organism evidence="2 3">
    <name type="scientific">Microbacterium protaetiae</name>
    <dbReference type="NCBI Taxonomy" id="2509458"/>
    <lineage>
        <taxon>Bacteria</taxon>
        <taxon>Bacillati</taxon>
        <taxon>Actinomycetota</taxon>
        <taxon>Actinomycetes</taxon>
        <taxon>Micrococcales</taxon>
        <taxon>Microbacteriaceae</taxon>
        <taxon>Microbacterium</taxon>
    </lineage>
</organism>
<sequence length="107" mass="11728">MPRRLQPPPRPPPPRPPPPPRRPTSPAPSAMGRPGSPTNLLCGTAFSCCTATGSAPCPPLMRRIPTLRRHCSGLAMRWSGRLTAGRACGLWHRRPTISLLRWPQRNA</sequence>
<feature type="region of interest" description="Disordered" evidence="1">
    <location>
        <begin position="1"/>
        <end position="36"/>
    </location>
</feature>
<evidence type="ECO:0000256" key="1">
    <source>
        <dbReference type="SAM" id="MobiDB-lite"/>
    </source>
</evidence>
<evidence type="ECO:0000313" key="2">
    <source>
        <dbReference type="EMBL" id="QAY59334.1"/>
    </source>
</evidence>
<feature type="compositionally biased region" description="Pro residues" evidence="1">
    <location>
        <begin position="1"/>
        <end position="26"/>
    </location>
</feature>
<protein>
    <submittedName>
        <fullName evidence="2">Uncharacterized protein</fullName>
    </submittedName>
</protein>
<dbReference type="KEGG" id="mprt:ET475_04560"/>
<name>A0A4P6EBD8_9MICO</name>
<dbReference type="EMBL" id="CP035494">
    <property type="protein sequence ID" value="QAY59334.1"/>
    <property type="molecule type" value="Genomic_DNA"/>
</dbReference>
<accession>A0A4P6EBD8</accession>
<proteinExistence type="predicted"/>